<reference evidence="4" key="2">
    <citation type="submission" date="2012-11" db="EMBL/GenBank/DDBJ databases">
        <authorList>
            <person name="Kuo A."/>
            <person name="Curtis B.A."/>
            <person name="Tanifuji G."/>
            <person name="Burki F."/>
            <person name="Gruber A."/>
            <person name="Irimia M."/>
            <person name="Maruyama S."/>
            <person name="Arias M.C."/>
            <person name="Ball S.G."/>
            <person name="Gile G.H."/>
            <person name="Hirakawa Y."/>
            <person name="Hopkins J.F."/>
            <person name="Rensing S.A."/>
            <person name="Schmutz J."/>
            <person name="Symeonidi A."/>
            <person name="Elias M."/>
            <person name="Eveleigh R.J."/>
            <person name="Herman E.K."/>
            <person name="Klute M.J."/>
            <person name="Nakayama T."/>
            <person name="Obornik M."/>
            <person name="Reyes-Prieto A."/>
            <person name="Armbrust E.V."/>
            <person name="Aves S.J."/>
            <person name="Beiko R.G."/>
            <person name="Coutinho P."/>
            <person name="Dacks J.B."/>
            <person name="Durnford D.G."/>
            <person name="Fast N.M."/>
            <person name="Green B.R."/>
            <person name="Grisdale C."/>
            <person name="Hempe F."/>
            <person name="Henrissat B."/>
            <person name="Hoppner M.P."/>
            <person name="Ishida K.-I."/>
            <person name="Kim E."/>
            <person name="Koreny L."/>
            <person name="Kroth P.G."/>
            <person name="Liu Y."/>
            <person name="Malik S.-B."/>
            <person name="Maier U.G."/>
            <person name="McRose D."/>
            <person name="Mock T."/>
            <person name="Neilson J.A."/>
            <person name="Onodera N.T."/>
            <person name="Poole A.M."/>
            <person name="Pritham E.J."/>
            <person name="Richards T.A."/>
            <person name="Rocap G."/>
            <person name="Roy S.W."/>
            <person name="Sarai C."/>
            <person name="Schaack S."/>
            <person name="Shirato S."/>
            <person name="Slamovits C.H."/>
            <person name="Spencer D.F."/>
            <person name="Suzuki S."/>
            <person name="Worden A.Z."/>
            <person name="Zauner S."/>
            <person name="Barry K."/>
            <person name="Bell C."/>
            <person name="Bharti A.K."/>
            <person name="Crow J.A."/>
            <person name="Grimwood J."/>
            <person name="Kramer R."/>
            <person name="Lindquist E."/>
            <person name="Lucas S."/>
            <person name="Salamov A."/>
            <person name="McFadden G.I."/>
            <person name="Lane C.E."/>
            <person name="Keeling P.J."/>
            <person name="Gray M.W."/>
            <person name="Grigoriev I.V."/>
            <person name="Archibald J.M."/>
        </authorList>
    </citation>
    <scope>NUCLEOTIDE SEQUENCE</scope>
    <source>
        <strain evidence="4">CCMP2712</strain>
    </source>
</reference>
<feature type="compositionally biased region" description="Basic and acidic residues" evidence="1">
    <location>
        <begin position="13"/>
        <end position="29"/>
    </location>
</feature>
<dbReference type="Proteomes" id="UP000011087">
    <property type="component" value="Unassembled WGS sequence"/>
</dbReference>
<sequence>MVCLVLVGLQDVDLRESGEPKKGGKRLADLGDGQEGVTKDEIVPKENSSSNTDEQEKQDENVPTQGNESGPEPEAVEIEVKSKPPQQEQAEKEVAAKIEASDATATDKSAQQLQRVVLSSRQRNASQAWERYNKEVEKHFGSLFKGVDNDMKSVAKNLQDNLQSAKGVERNVKTAKTYLTHISQALESIDTLVVPIVLQKNGNF</sequence>
<dbReference type="AlphaFoldDB" id="L1JG09"/>
<evidence type="ECO:0008006" key="5">
    <source>
        <dbReference type="Google" id="ProtNLM"/>
    </source>
</evidence>
<dbReference type="PaxDb" id="55529-EKX47257"/>
<dbReference type="EnsemblProtists" id="EKX47257">
    <property type="protein sequence ID" value="EKX47257"/>
    <property type="gene ID" value="GUITHDRAFT_137458"/>
</dbReference>
<evidence type="ECO:0000313" key="4">
    <source>
        <dbReference type="Proteomes" id="UP000011087"/>
    </source>
</evidence>
<dbReference type="GeneID" id="17304165"/>
<accession>L1JG09</accession>
<feature type="region of interest" description="Disordered" evidence="1">
    <location>
        <begin position="13"/>
        <end position="111"/>
    </location>
</feature>
<dbReference type="HOGENOM" id="CLU_1345430_0_0_1"/>
<gene>
    <name evidence="2" type="ORF">GUITHDRAFT_137458</name>
</gene>
<organism evidence="2">
    <name type="scientific">Guillardia theta (strain CCMP2712)</name>
    <name type="common">Cryptophyte</name>
    <dbReference type="NCBI Taxonomy" id="905079"/>
    <lineage>
        <taxon>Eukaryota</taxon>
        <taxon>Cryptophyceae</taxon>
        <taxon>Pyrenomonadales</taxon>
        <taxon>Geminigeraceae</taxon>
        <taxon>Guillardia</taxon>
    </lineage>
</organism>
<feature type="compositionally biased region" description="Basic and acidic residues" evidence="1">
    <location>
        <begin position="89"/>
        <end position="100"/>
    </location>
</feature>
<reference evidence="2 4" key="1">
    <citation type="journal article" date="2012" name="Nature">
        <title>Algal genomes reveal evolutionary mosaicism and the fate of nucleomorphs.</title>
        <authorList>
            <consortium name="DOE Joint Genome Institute"/>
            <person name="Curtis B.A."/>
            <person name="Tanifuji G."/>
            <person name="Burki F."/>
            <person name="Gruber A."/>
            <person name="Irimia M."/>
            <person name="Maruyama S."/>
            <person name="Arias M.C."/>
            <person name="Ball S.G."/>
            <person name="Gile G.H."/>
            <person name="Hirakawa Y."/>
            <person name="Hopkins J.F."/>
            <person name="Kuo A."/>
            <person name="Rensing S.A."/>
            <person name="Schmutz J."/>
            <person name="Symeonidi A."/>
            <person name="Elias M."/>
            <person name="Eveleigh R.J."/>
            <person name="Herman E.K."/>
            <person name="Klute M.J."/>
            <person name="Nakayama T."/>
            <person name="Obornik M."/>
            <person name="Reyes-Prieto A."/>
            <person name="Armbrust E.V."/>
            <person name="Aves S.J."/>
            <person name="Beiko R.G."/>
            <person name="Coutinho P."/>
            <person name="Dacks J.B."/>
            <person name="Durnford D.G."/>
            <person name="Fast N.M."/>
            <person name="Green B.R."/>
            <person name="Grisdale C.J."/>
            <person name="Hempel F."/>
            <person name="Henrissat B."/>
            <person name="Hoppner M.P."/>
            <person name="Ishida K."/>
            <person name="Kim E."/>
            <person name="Koreny L."/>
            <person name="Kroth P.G."/>
            <person name="Liu Y."/>
            <person name="Malik S.B."/>
            <person name="Maier U.G."/>
            <person name="McRose D."/>
            <person name="Mock T."/>
            <person name="Neilson J.A."/>
            <person name="Onodera N.T."/>
            <person name="Poole A.M."/>
            <person name="Pritham E.J."/>
            <person name="Richards T.A."/>
            <person name="Rocap G."/>
            <person name="Roy S.W."/>
            <person name="Sarai C."/>
            <person name="Schaack S."/>
            <person name="Shirato S."/>
            <person name="Slamovits C.H."/>
            <person name="Spencer D.F."/>
            <person name="Suzuki S."/>
            <person name="Worden A.Z."/>
            <person name="Zauner S."/>
            <person name="Barry K."/>
            <person name="Bell C."/>
            <person name="Bharti A.K."/>
            <person name="Crow J.A."/>
            <person name="Grimwood J."/>
            <person name="Kramer R."/>
            <person name="Lindquist E."/>
            <person name="Lucas S."/>
            <person name="Salamov A."/>
            <person name="McFadden G.I."/>
            <person name="Lane C.E."/>
            <person name="Keeling P.J."/>
            <person name="Gray M.W."/>
            <person name="Grigoriev I.V."/>
            <person name="Archibald J.M."/>
        </authorList>
    </citation>
    <scope>NUCLEOTIDE SEQUENCE</scope>
    <source>
        <strain evidence="2 4">CCMP2712</strain>
    </source>
</reference>
<proteinExistence type="predicted"/>
<protein>
    <recommendedName>
        <fullName evidence="5">Biogenesis of lysosome-related organelles complex 1 subunit 3</fullName>
    </recommendedName>
</protein>
<evidence type="ECO:0000313" key="2">
    <source>
        <dbReference type="EMBL" id="EKX47257.1"/>
    </source>
</evidence>
<dbReference type="EMBL" id="JH992990">
    <property type="protein sequence ID" value="EKX47257.1"/>
    <property type="molecule type" value="Genomic_DNA"/>
</dbReference>
<evidence type="ECO:0000256" key="1">
    <source>
        <dbReference type="SAM" id="MobiDB-lite"/>
    </source>
</evidence>
<dbReference type="RefSeq" id="XP_005834237.1">
    <property type="nucleotide sequence ID" value="XM_005834180.1"/>
</dbReference>
<reference evidence="3" key="3">
    <citation type="submission" date="2016-03" db="UniProtKB">
        <authorList>
            <consortium name="EnsemblProtists"/>
        </authorList>
    </citation>
    <scope>IDENTIFICATION</scope>
</reference>
<keyword evidence="4" id="KW-1185">Reference proteome</keyword>
<dbReference type="KEGG" id="gtt:GUITHDRAFT_137458"/>
<evidence type="ECO:0000313" key="3">
    <source>
        <dbReference type="EnsemblProtists" id="EKX47257"/>
    </source>
</evidence>
<name>L1JG09_GUITC</name>